<dbReference type="OMA" id="LLLMFCC"/>
<accession>A0A161Y386</accession>
<reference evidence="1" key="2">
    <citation type="submission" date="2022-03" db="EMBL/GenBank/DDBJ databases">
        <title>Draft title - Genomic analysis of global carrot germplasm unveils the trajectory of domestication and the origin of high carotenoid orange carrot.</title>
        <authorList>
            <person name="Iorizzo M."/>
            <person name="Ellison S."/>
            <person name="Senalik D."/>
            <person name="Macko-Podgorni A."/>
            <person name="Grzebelus D."/>
            <person name="Bostan H."/>
            <person name="Rolling W."/>
            <person name="Curaba J."/>
            <person name="Simon P."/>
        </authorList>
    </citation>
    <scope>NUCLEOTIDE SEQUENCE</scope>
    <source>
        <tissue evidence="1">Leaf</tissue>
    </source>
</reference>
<keyword evidence="2" id="KW-1185">Reference proteome</keyword>
<dbReference type="PANTHER" id="PTHR33333">
    <property type="entry name" value="ERYTHROCYTE MEMBRANE PROTEIN 1-LIKE"/>
    <property type="match status" value="1"/>
</dbReference>
<dbReference type="Proteomes" id="UP000077755">
    <property type="component" value="Chromosome 7"/>
</dbReference>
<evidence type="ECO:0000313" key="2">
    <source>
        <dbReference type="Proteomes" id="UP000077755"/>
    </source>
</evidence>
<dbReference type="AlphaFoldDB" id="A0A161Y386"/>
<protein>
    <submittedName>
        <fullName evidence="1">Uncharacterized protein</fullName>
    </submittedName>
</protein>
<proteinExistence type="predicted"/>
<organism evidence="1 2">
    <name type="scientific">Daucus carota subsp. sativus</name>
    <name type="common">Carrot</name>
    <dbReference type="NCBI Taxonomy" id="79200"/>
    <lineage>
        <taxon>Eukaryota</taxon>
        <taxon>Viridiplantae</taxon>
        <taxon>Streptophyta</taxon>
        <taxon>Embryophyta</taxon>
        <taxon>Tracheophyta</taxon>
        <taxon>Spermatophyta</taxon>
        <taxon>Magnoliopsida</taxon>
        <taxon>eudicotyledons</taxon>
        <taxon>Gunneridae</taxon>
        <taxon>Pentapetalae</taxon>
        <taxon>asterids</taxon>
        <taxon>campanulids</taxon>
        <taxon>Apiales</taxon>
        <taxon>Apiaceae</taxon>
        <taxon>Apioideae</taxon>
        <taxon>Scandiceae</taxon>
        <taxon>Daucinae</taxon>
        <taxon>Daucus</taxon>
        <taxon>Daucus sect. Daucus</taxon>
    </lineage>
</organism>
<dbReference type="EMBL" id="CP093349">
    <property type="protein sequence ID" value="WOH07801.1"/>
    <property type="molecule type" value="Genomic_DNA"/>
</dbReference>
<name>A0A161Y386_DAUCS</name>
<reference evidence="1" key="1">
    <citation type="journal article" date="2016" name="Nat. Genet.">
        <title>A high-quality carrot genome assembly provides new insights into carotenoid accumulation and asterid genome evolution.</title>
        <authorList>
            <person name="Iorizzo M."/>
            <person name="Ellison S."/>
            <person name="Senalik D."/>
            <person name="Zeng P."/>
            <person name="Satapoomin P."/>
            <person name="Huang J."/>
            <person name="Bowman M."/>
            <person name="Iovene M."/>
            <person name="Sanseverino W."/>
            <person name="Cavagnaro P."/>
            <person name="Yildiz M."/>
            <person name="Macko-Podgorni A."/>
            <person name="Moranska E."/>
            <person name="Grzebelus E."/>
            <person name="Grzebelus D."/>
            <person name="Ashrafi H."/>
            <person name="Zheng Z."/>
            <person name="Cheng S."/>
            <person name="Spooner D."/>
            <person name="Van Deynze A."/>
            <person name="Simon P."/>
        </authorList>
    </citation>
    <scope>NUCLEOTIDE SEQUENCE</scope>
    <source>
        <tissue evidence="1">Leaf</tissue>
    </source>
</reference>
<dbReference type="Gramene" id="KZM86609">
    <property type="protein sequence ID" value="KZM86609"/>
    <property type="gene ID" value="DCAR_023743"/>
</dbReference>
<gene>
    <name evidence="1" type="ORF">DCAR_0727235</name>
</gene>
<evidence type="ECO:0000313" key="1">
    <source>
        <dbReference type="EMBL" id="WOH07801.1"/>
    </source>
</evidence>
<dbReference type="InterPro" id="IPR039926">
    <property type="entry name" value="Egg_app_1"/>
</dbReference>
<dbReference type="PANTHER" id="PTHR33333:SF46">
    <property type="entry name" value="LOW QUALITY PROTEIN: GLYCINE-RICH PROTEIN DOT1"/>
    <property type="match status" value="1"/>
</dbReference>
<sequence length="96" mass="11393">MVEQMVKDYETRVIQWVDKVFPPGTRADALKHWAQVGAPFLVAWLVLLLLMFCCKCCGRGRSERTMRAPGRNYRMPRREFEGNPGSYFRDLRRRNR</sequence>